<evidence type="ECO:0000313" key="1">
    <source>
        <dbReference type="EMBL" id="JAA78933.1"/>
    </source>
</evidence>
<dbReference type="EMBL" id="GAIX01013627">
    <property type="protein sequence ID" value="JAA78933.1"/>
    <property type="molecule type" value="Transcribed_RNA"/>
</dbReference>
<organism evidence="1">
    <name type="scientific">Pararge aegeria</name>
    <name type="common">speckled wood butterfly</name>
    <dbReference type="NCBI Taxonomy" id="116150"/>
    <lineage>
        <taxon>Eukaryota</taxon>
        <taxon>Metazoa</taxon>
        <taxon>Ecdysozoa</taxon>
        <taxon>Arthropoda</taxon>
        <taxon>Hexapoda</taxon>
        <taxon>Insecta</taxon>
        <taxon>Pterygota</taxon>
        <taxon>Neoptera</taxon>
        <taxon>Endopterygota</taxon>
        <taxon>Lepidoptera</taxon>
        <taxon>Glossata</taxon>
        <taxon>Ditrysia</taxon>
        <taxon>Papilionoidea</taxon>
        <taxon>Nymphalidae</taxon>
        <taxon>Satyrinae</taxon>
        <taxon>Satyrini</taxon>
        <taxon>Parargina</taxon>
        <taxon>Pararge</taxon>
    </lineage>
</organism>
<feature type="non-terminal residue" evidence="1">
    <location>
        <position position="1"/>
    </location>
</feature>
<reference evidence="1" key="1">
    <citation type="journal article" date="2013" name="BMC Genomics">
        <title>Unscrambling butterfly oogenesis.</title>
        <authorList>
            <person name="Carter J.M."/>
            <person name="Baker S.C."/>
            <person name="Pink R."/>
            <person name="Carter D.R."/>
            <person name="Collins A."/>
            <person name="Tomlin J."/>
            <person name="Gibbs M."/>
            <person name="Breuker C.J."/>
        </authorList>
    </citation>
    <scope>NUCLEOTIDE SEQUENCE</scope>
    <source>
        <tissue evidence="1">Ovary</tissue>
    </source>
</reference>
<name>S4NTN0_9NEOP</name>
<dbReference type="AlphaFoldDB" id="S4NTN0"/>
<sequence>YAKEITEDILTELSNEICVSEIKAEIFRTRKMSQKWFHIWRNQFIRNCKRRTLLEDTPVWLTNNNHQIEAKFLRRATEEAALSNMNAIHRGYRFVGEL</sequence>
<reference evidence="1" key="2">
    <citation type="submission" date="2013-05" db="EMBL/GenBank/DDBJ databases">
        <authorList>
            <person name="Carter J.-M."/>
            <person name="Baker S.C."/>
            <person name="Pink R."/>
            <person name="Carter D.R.F."/>
            <person name="Collins A."/>
            <person name="Tomlin J."/>
            <person name="Gibbs M."/>
            <person name="Breuker C.J."/>
        </authorList>
    </citation>
    <scope>NUCLEOTIDE SEQUENCE</scope>
    <source>
        <tissue evidence="1">Ovary</tissue>
    </source>
</reference>
<feature type="non-terminal residue" evidence="1">
    <location>
        <position position="98"/>
    </location>
</feature>
<proteinExistence type="predicted"/>
<protein>
    <submittedName>
        <fullName evidence="1">Protein xmas-2</fullName>
    </submittedName>
</protein>
<accession>S4NTN0</accession>